<dbReference type="Proteomes" id="UP000574067">
    <property type="component" value="Unassembled WGS sequence"/>
</dbReference>
<feature type="transmembrane region" description="Helical" evidence="4">
    <location>
        <begin position="279"/>
        <end position="296"/>
    </location>
</feature>
<feature type="transmembrane region" description="Helical" evidence="4">
    <location>
        <begin position="49"/>
        <end position="68"/>
    </location>
</feature>
<dbReference type="InterPro" id="IPR011701">
    <property type="entry name" value="MFS"/>
</dbReference>
<evidence type="ECO:0000256" key="1">
    <source>
        <dbReference type="ARBA" id="ARBA00022692"/>
    </source>
</evidence>
<gene>
    <name evidence="5" type="ORF">HHL10_23955</name>
</gene>
<dbReference type="InterPro" id="IPR036259">
    <property type="entry name" value="MFS_trans_sf"/>
</dbReference>
<dbReference type="Pfam" id="PF07690">
    <property type="entry name" value="MFS_1"/>
    <property type="match status" value="1"/>
</dbReference>
<dbReference type="GO" id="GO:0022857">
    <property type="term" value="F:transmembrane transporter activity"/>
    <property type="evidence" value="ECO:0007669"/>
    <property type="project" value="InterPro"/>
</dbReference>
<comment type="caution">
    <text evidence="5">The sequence shown here is derived from an EMBL/GenBank/DDBJ whole genome shotgun (WGS) entry which is preliminary data.</text>
</comment>
<feature type="transmembrane region" description="Helical" evidence="4">
    <location>
        <begin position="302"/>
        <end position="323"/>
    </location>
</feature>
<protein>
    <submittedName>
        <fullName evidence="5">MFS transporter</fullName>
    </submittedName>
</protein>
<feature type="transmembrane region" description="Helical" evidence="4">
    <location>
        <begin position="137"/>
        <end position="160"/>
    </location>
</feature>
<sequence length="392" mass="39891">MSLAVPLMQRLAAPAVGVVLIAANLRPSLMGVGPLLKDIQADTGLAPSLLGLLITMPVIAFGLISPLAAPLARRFGLERVLLASLVLLALGIVLRSLPGTPALFGGAALLGAAIAVGNVLVPALIRRDFAQHIGVMTSAFVTTLAGVAAVGAGLAVPLAAELGWRLSLSLWAVPAVVAAAWWALARTPRPQPLPAPAAAPGAARPGALWRSALAWQVSLFMGLQSLAFYVLVAWLPTLLRDAGVSAAAAGTYAFVYQVACLCGSLVAPLLAARAKDQRPHAFAASALSLLGFVGLAGQAPSMAWVVIGGLGSGACLALSLAFLSLRVHNASQTASLSGMAQSVGYSLAALGPVGFGLLHDASAGWQLPLVVMWVLIGLQCWLGLLAGRARRI</sequence>
<evidence type="ECO:0000256" key="4">
    <source>
        <dbReference type="SAM" id="Phobius"/>
    </source>
</evidence>
<organism evidence="5 6">
    <name type="scientific">Azohydromonas caseinilytica</name>
    <dbReference type="NCBI Taxonomy" id="2728836"/>
    <lineage>
        <taxon>Bacteria</taxon>
        <taxon>Pseudomonadati</taxon>
        <taxon>Pseudomonadota</taxon>
        <taxon>Betaproteobacteria</taxon>
        <taxon>Burkholderiales</taxon>
        <taxon>Sphaerotilaceae</taxon>
        <taxon>Azohydromonas</taxon>
    </lineage>
</organism>
<keyword evidence="1 4" id="KW-0812">Transmembrane</keyword>
<feature type="transmembrane region" description="Helical" evidence="4">
    <location>
        <begin position="103"/>
        <end position="125"/>
    </location>
</feature>
<evidence type="ECO:0000256" key="3">
    <source>
        <dbReference type="ARBA" id="ARBA00023136"/>
    </source>
</evidence>
<feature type="transmembrane region" description="Helical" evidence="4">
    <location>
        <begin position="213"/>
        <end position="234"/>
    </location>
</feature>
<feature type="transmembrane region" description="Helical" evidence="4">
    <location>
        <begin position="343"/>
        <end position="359"/>
    </location>
</feature>
<proteinExistence type="predicted"/>
<keyword evidence="6" id="KW-1185">Reference proteome</keyword>
<dbReference type="EMBL" id="JABBFW010000026">
    <property type="protein sequence ID" value="NML18029.1"/>
    <property type="molecule type" value="Genomic_DNA"/>
</dbReference>
<evidence type="ECO:0000313" key="6">
    <source>
        <dbReference type="Proteomes" id="UP000574067"/>
    </source>
</evidence>
<accession>A0A848FIC9</accession>
<keyword evidence="3 4" id="KW-0472">Membrane</keyword>
<dbReference type="SUPFAM" id="SSF103473">
    <property type="entry name" value="MFS general substrate transporter"/>
    <property type="match status" value="1"/>
</dbReference>
<feature type="transmembrane region" description="Helical" evidence="4">
    <location>
        <begin position="365"/>
        <end position="386"/>
    </location>
</feature>
<evidence type="ECO:0000313" key="5">
    <source>
        <dbReference type="EMBL" id="NML18029.1"/>
    </source>
</evidence>
<dbReference type="PANTHER" id="PTHR23523">
    <property type="match status" value="1"/>
</dbReference>
<evidence type="ECO:0000256" key="2">
    <source>
        <dbReference type="ARBA" id="ARBA00022989"/>
    </source>
</evidence>
<keyword evidence="2 4" id="KW-1133">Transmembrane helix</keyword>
<name>A0A848FIC9_9BURK</name>
<dbReference type="PANTHER" id="PTHR23523:SF2">
    <property type="entry name" value="2-NITROIMIDAZOLE TRANSPORTER"/>
    <property type="match status" value="1"/>
</dbReference>
<feature type="transmembrane region" description="Helical" evidence="4">
    <location>
        <begin position="80"/>
        <end position="97"/>
    </location>
</feature>
<dbReference type="InterPro" id="IPR052524">
    <property type="entry name" value="MFS_Cyanate_Porter"/>
</dbReference>
<dbReference type="AlphaFoldDB" id="A0A848FIC9"/>
<feature type="transmembrane region" description="Helical" evidence="4">
    <location>
        <begin position="254"/>
        <end position="272"/>
    </location>
</feature>
<dbReference type="Gene3D" id="1.20.1250.20">
    <property type="entry name" value="MFS general substrate transporter like domains"/>
    <property type="match status" value="2"/>
</dbReference>
<reference evidence="5 6" key="1">
    <citation type="submission" date="2020-04" db="EMBL/GenBank/DDBJ databases">
        <title>Azohydromonas sp. isolated from soil.</title>
        <authorList>
            <person name="Dahal R.H."/>
        </authorList>
    </citation>
    <scope>NUCLEOTIDE SEQUENCE [LARGE SCALE GENOMIC DNA]</scope>
    <source>
        <strain evidence="5 6">G-1-1-14</strain>
    </source>
</reference>
<feature type="transmembrane region" description="Helical" evidence="4">
    <location>
        <begin position="166"/>
        <end position="184"/>
    </location>
</feature>